<dbReference type="PANTHER" id="PTHR30466">
    <property type="entry name" value="FLAVIN REDUCTASE"/>
    <property type="match status" value="1"/>
</dbReference>
<dbReference type="SMART" id="SM00903">
    <property type="entry name" value="Flavin_Reduct"/>
    <property type="match status" value="1"/>
</dbReference>
<accession>A0ABS3LSZ3</accession>
<dbReference type="PANTHER" id="PTHR30466:SF1">
    <property type="entry name" value="FMN REDUCTASE (NADH) RUTF"/>
    <property type="match status" value="1"/>
</dbReference>
<evidence type="ECO:0000313" key="4">
    <source>
        <dbReference type="Proteomes" id="UP000664771"/>
    </source>
</evidence>
<dbReference type="InterPro" id="IPR002563">
    <property type="entry name" value="Flavin_Rdtase-like_dom"/>
</dbReference>
<dbReference type="Gene3D" id="2.30.110.10">
    <property type="entry name" value="Electron Transport, Fmn-binding Protein, Chain A"/>
    <property type="match status" value="1"/>
</dbReference>
<evidence type="ECO:0000259" key="2">
    <source>
        <dbReference type="SMART" id="SM00903"/>
    </source>
</evidence>
<dbReference type="EMBL" id="JAFVMF010000004">
    <property type="protein sequence ID" value="MBO1359016.1"/>
    <property type="molecule type" value="Genomic_DNA"/>
</dbReference>
<dbReference type="Proteomes" id="UP000664771">
    <property type="component" value="Unassembled WGS sequence"/>
</dbReference>
<evidence type="ECO:0000256" key="1">
    <source>
        <dbReference type="ARBA" id="ARBA00023002"/>
    </source>
</evidence>
<comment type="caution">
    <text evidence="3">The sequence shown here is derived from an EMBL/GenBank/DDBJ whole genome shotgun (WGS) entry which is preliminary data.</text>
</comment>
<keyword evidence="1" id="KW-0560">Oxidoreductase</keyword>
<name>A0ABS3LSZ3_9PROT</name>
<gene>
    <name evidence="3" type="ORF">J2D73_04275</name>
</gene>
<dbReference type="InterPro" id="IPR050268">
    <property type="entry name" value="NADH-dep_flavin_reductase"/>
</dbReference>
<proteinExistence type="predicted"/>
<dbReference type="RefSeq" id="WP_207879739.1">
    <property type="nucleotide sequence ID" value="NZ_JAFVMF010000004.1"/>
</dbReference>
<organism evidence="3 4">
    <name type="scientific">Acetobacter sacchari</name>
    <dbReference type="NCBI Taxonomy" id="2661687"/>
    <lineage>
        <taxon>Bacteria</taxon>
        <taxon>Pseudomonadati</taxon>
        <taxon>Pseudomonadota</taxon>
        <taxon>Alphaproteobacteria</taxon>
        <taxon>Acetobacterales</taxon>
        <taxon>Acetobacteraceae</taxon>
        <taxon>Acetobacter</taxon>
    </lineage>
</organism>
<keyword evidence="4" id="KW-1185">Reference proteome</keyword>
<dbReference type="SUPFAM" id="SSF50475">
    <property type="entry name" value="FMN-binding split barrel"/>
    <property type="match status" value="1"/>
</dbReference>
<dbReference type="InterPro" id="IPR012349">
    <property type="entry name" value="Split_barrel_FMN-bd"/>
</dbReference>
<evidence type="ECO:0000313" key="3">
    <source>
        <dbReference type="EMBL" id="MBO1359016.1"/>
    </source>
</evidence>
<sequence>MLRDADTPTATISPGDVTQDDFRRAMSLLGAPVVLVTTDGPHGRHGLTVSAICSVSDTPPTVLVCLNRSNRSHAAFLLNGAIGISLLAEGQEAIAGAFASSRLSSEERFANGVWRVGASGAPLLEQAVATLDCAVASVQTSGSHDVLFCRVNAIAHPSDDGHGLAWFDRRFHVLPRFTTQF</sequence>
<dbReference type="Pfam" id="PF01613">
    <property type="entry name" value="Flavin_Reduct"/>
    <property type="match status" value="1"/>
</dbReference>
<feature type="domain" description="Flavin reductase like" evidence="2">
    <location>
        <begin position="26"/>
        <end position="173"/>
    </location>
</feature>
<reference evidence="3 4" key="1">
    <citation type="submission" date="2021-03" db="EMBL/GenBank/DDBJ databases">
        <title>The complete genome sequence of Acetobacter sacchari TBRC 11175.</title>
        <authorList>
            <person name="Charoenyingcharoen P."/>
            <person name="Yukphan P."/>
        </authorList>
    </citation>
    <scope>NUCLEOTIDE SEQUENCE [LARGE SCALE GENOMIC DNA]</scope>
    <source>
        <strain evidence="3 4">TBRC 11175</strain>
    </source>
</reference>
<protein>
    <submittedName>
        <fullName evidence="3">Flavin reductase</fullName>
    </submittedName>
</protein>